<proteinExistence type="predicted"/>
<comment type="caution">
    <text evidence="3">The sequence shown here is derived from an EMBL/GenBank/DDBJ whole genome shotgun (WGS) entry which is preliminary data.</text>
</comment>
<evidence type="ECO:0000313" key="4">
    <source>
        <dbReference type="Proteomes" id="UP001596492"/>
    </source>
</evidence>
<dbReference type="Proteomes" id="UP001596492">
    <property type="component" value="Unassembled WGS sequence"/>
</dbReference>
<feature type="compositionally biased region" description="Basic residues" evidence="1">
    <location>
        <begin position="219"/>
        <end position="231"/>
    </location>
</feature>
<feature type="compositionally biased region" description="Polar residues" evidence="1">
    <location>
        <begin position="146"/>
        <end position="159"/>
    </location>
</feature>
<feature type="region of interest" description="Disordered" evidence="1">
    <location>
        <begin position="112"/>
        <end position="231"/>
    </location>
</feature>
<protein>
    <submittedName>
        <fullName evidence="3">DUF805 domain-containing protein</fullName>
    </submittedName>
</protein>
<dbReference type="InterPro" id="IPR008523">
    <property type="entry name" value="DUF805"/>
</dbReference>
<dbReference type="Pfam" id="PF05656">
    <property type="entry name" value="DUF805"/>
    <property type="match status" value="1"/>
</dbReference>
<feature type="compositionally biased region" description="Polar residues" evidence="1">
    <location>
        <begin position="168"/>
        <end position="187"/>
    </location>
</feature>
<dbReference type="PANTHER" id="PTHR34980">
    <property type="entry name" value="INNER MEMBRANE PROTEIN-RELATED-RELATED"/>
    <property type="match status" value="1"/>
</dbReference>
<dbReference type="EMBL" id="JBHTBR010000009">
    <property type="protein sequence ID" value="MFC7292992.1"/>
    <property type="molecule type" value="Genomic_DNA"/>
</dbReference>
<keyword evidence="2" id="KW-0472">Membrane</keyword>
<evidence type="ECO:0000256" key="2">
    <source>
        <dbReference type="SAM" id="Phobius"/>
    </source>
</evidence>
<dbReference type="RefSeq" id="WP_382169013.1">
    <property type="nucleotide sequence ID" value="NZ_JBHTBR010000009.1"/>
</dbReference>
<feature type="transmembrane region" description="Helical" evidence="2">
    <location>
        <begin position="46"/>
        <end position="69"/>
    </location>
</feature>
<feature type="transmembrane region" description="Helical" evidence="2">
    <location>
        <begin position="21"/>
        <end position="40"/>
    </location>
</feature>
<reference evidence="4" key="1">
    <citation type="journal article" date="2019" name="Int. J. Syst. Evol. Microbiol.">
        <title>The Global Catalogue of Microorganisms (GCM) 10K type strain sequencing project: providing services to taxonomists for standard genome sequencing and annotation.</title>
        <authorList>
            <consortium name="The Broad Institute Genomics Platform"/>
            <consortium name="The Broad Institute Genome Sequencing Center for Infectious Disease"/>
            <person name="Wu L."/>
            <person name="Ma J."/>
        </authorList>
    </citation>
    <scope>NUCLEOTIDE SEQUENCE [LARGE SCALE GENOMIC DNA]</scope>
    <source>
        <strain evidence="4">CCUG 51308</strain>
    </source>
</reference>
<sequence length="231" mass="25501">MLDYLFSFDGRIGRGGWWLRVMVIQPVIMSIGFLTMGLLYDNVGPTMALLPFFTLIAGIVAGVWVNIAAGIRRYHDLGRTWTNIFGVFIPVIGPIMEFYSCGFKAGDLGPNTFGHPPKSASGGSTMRPRHRQGDNWTENIDFGEQTRVSNRQNGNSLDFLNSDPKQGASKSPSNTRGSRSGAGTHQSGFKAKAHYEKSKTQTNMIEKNPTFGERLSGKTQRKSFGKAKKIF</sequence>
<evidence type="ECO:0000313" key="3">
    <source>
        <dbReference type="EMBL" id="MFC7292992.1"/>
    </source>
</evidence>
<evidence type="ECO:0000256" key="1">
    <source>
        <dbReference type="SAM" id="MobiDB-lite"/>
    </source>
</evidence>
<keyword evidence="2" id="KW-0812">Transmembrane</keyword>
<dbReference type="PANTHER" id="PTHR34980:SF3">
    <property type="entry name" value="BLR8105 PROTEIN"/>
    <property type="match status" value="1"/>
</dbReference>
<gene>
    <name evidence="3" type="ORF">ACFQS8_15330</name>
</gene>
<organism evidence="3 4">
    <name type="scientific">Hirschia litorea</name>
    <dbReference type="NCBI Taxonomy" id="1199156"/>
    <lineage>
        <taxon>Bacteria</taxon>
        <taxon>Pseudomonadati</taxon>
        <taxon>Pseudomonadota</taxon>
        <taxon>Alphaproteobacteria</taxon>
        <taxon>Hyphomonadales</taxon>
        <taxon>Hyphomonadaceae</taxon>
        <taxon>Hirschia</taxon>
    </lineage>
</organism>
<name>A0ABW2IPY2_9PROT</name>
<keyword evidence="2" id="KW-1133">Transmembrane helix</keyword>
<feature type="transmembrane region" description="Helical" evidence="2">
    <location>
        <begin position="81"/>
        <end position="99"/>
    </location>
</feature>
<keyword evidence="4" id="KW-1185">Reference proteome</keyword>
<accession>A0ABW2IPY2</accession>